<comment type="caution">
    <text evidence="1">The sequence shown here is derived from an EMBL/GenBank/DDBJ whole genome shotgun (WGS) entry which is preliminary data.</text>
</comment>
<gene>
    <name evidence="1" type="ORF">UVI_02003870</name>
</gene>
<evidence type="ECO:0000313" key="1">
    <source>
        <dbReference type="EMBL" id="GAO13897.1"/>
    </source>
</evidence>
<reference evidence="2" key="1">
    <citation type="journal article" date="2016" name="Genome Announc.">
        <title>Genome sequence of Ustilaginoidea virens IPU010, a rice pathogenic fungus causing false smut.</title>
        <authorList>
            <person name="Kumagai T."/>
            <person name="Ishii T."/>
            <person name="Terai G."/>
            <person name="Umemura M."/>
            <person name="Machida M."/>
            <person name="Asai K."/>
        </authorList>
    </citation>
    <scope>NUCLEOTIDE SEQUENCE [LARGE SCALE GENOMIC DNA]</scope>
    <source>
        <strain evidence="2">IPU010</strain>
    </source>
</reference>
<sequence length="144" mass="16561">MFKAQKWLVSEAMFRFDFPDHHDIFNANAKVAILVIAWLVGEYISRSKRYLSVLNTSSNADWAFVNVQFYRAEIYWWSTNPKVLTSKTVQSKASCPLGKDRRVETDETFQHKGISRSLRILWLSEMHCSGSVCGAVKVLRARVA</sequence>
<dbReference type="AlphaFoldDB" id="A0A1B5KSL4"/>
<dbReference type="Proteomes" id="UP000054053">
    <property type="component" value="Unassembled WGS sequence"/>
</dbReference>
<protein>
    <submittedName>
        <fullName evidence="1">Uncharacterized protein</fullName>
    </submittedName>
</protein>
<dbReference type="EMBL" id="BBTG02000002">
    <property type="protein sequence ID" value="GAO13897.1"/>
    <property type="molecule type" value="Genomic_DNA"/>
</dbReference>
<organism evidence="1 2">
    <name type="scientific">Ustilaginoidea virens</name>
    <name type="common">Rice false smut fungus</name>
    <name type="synonym">Villosiclava virens</name>
    <dbReference type="NCBI Taxonomy" id="1159556"/>
    <lineage>
        <taxon>Eukaryota</taxon>
        <taxon>Fungi</taxon>
        <taxon>Dikarya</taxon>
        <taxon>Ascomycota</taxon>
        <taxon>Pezizomycotina</taxon>
        <taxon>Sordariomycetes</taxon>
        <taxon>Hypocreomycetidae</taxon>
        <taxon>Hypocreales</taxon>
        <taxon>Clavicipitaceae</taxon>
        <taxon>Ustilaginoidea</taxon>
    </lineage>
</organism>
<proteinExistence type="predicted"/>
<name>A0A1B5KSL4_USTVR</name>
<accession>A0A1B5KSL4</accession>
<evidence type="ECO:0000313" key="2">
    <source>
        <dbReference type="Proteomes" id="UP000054053"/>
    </source>
</evidence>